<dbReference type="SMART" id="SM00388">
    <property type="entry name" value="HisKA"/>
    <property type="match status" value="1"/>
</dbReference>
<evidence type="ECO:0000256" key="7">
    <source>
        <dbReference type="ARBA" id="ARBA00022777"/>
    </source>
</evidence>
<reference evidence="15" key="1">
    <citation type="journal article" date="2019" name="Int. J. Syst. Evol. Microbiol.">
        <title>The Global Catalogue of Microorganisms (GCM) 10K type strain sequencing project: providing services to taxonomists for standard genome sequencing and annotation.</title>
        <authorList>
            <consortium name="The Broad Institute Genomics Platform"/>
            <consortium name="The Broad Institute Genome Sequencing Center for Infectious Disease"/>
            <person name="Wu L."/>
            <person name="Ma J."/>
        </authorList>
    </citation>
    <scope>NUCLEOTIDE SEQUENCE [LARGE SCALE GENOMIC DNA]</scope>
    <source>
        <strain evidence="15">NBRC 101365</strain>
    </source>
</reference>
<dbReference type="InterPro" id="IPR050428">
    <property type="entry name" value="TCS_sensor_his_kinase"/>
</dbReference>
<feature type="domain" description="HAMP" evidence="13">
    <location>
        <begin position="163"/>
        <end position="215"/>
    </location>
</feature>
<dbReference type="CDD" id="cd00075">
    <property type="entry name" value="HATPase"/>
    <property type="match status" value="1"/>
</dbReference>
<evidence type="ECO:0000256" key="8">
    <source>
        <dbReference type="ARBA" id="ARBA00022989"/>
    </source>
</evidence>
<gene>
    <name evidence="14" type="ORF">GCM10007874_72820</name>
</gene>
<dbReference type="PROSITE" id="PS50885">
    <property type="entry name" value="HAMP"/>
    <property type="match status" value="1"/>
</dbReference>
<evidence type="ECO:0000313" key="15">
    <source>
        <dbReference type="Proteomes" id="UP001156882"/>
    </source>
</evidence>
<evidence type="ECO:0000256" key="9">
    <source>
        <dbReference type="ARBA" id="ARBA00023012"/>
    </source>
</evidence>
<keyword evidence="4" id="KW-0597">Phosphoprotein</keyword>
<dbReference type="PRINTS" id="PR00344">
    <property type="entry name" value="BCTRLSENSOR"/>
</dbReference>
<keyword evidence="5" id="KW-0808">Transferase</keyword>
<dbReference type="InterPro" id="IPR005467">
    <property type="entry name" value="His_kinase_dom"/>
</dbReference>
<dbReference type="Proteomes" id="UP001156882">
    <property type="component" value="Unassembled WGS sequence"/>
</dbReference>
<proteinExistence type="predicted"/>
<dbReference type="SMART" id="SM00387">
    <property type="entry name" value="HATPase_c"/>
    <property type="match status" value="1"/>
</dbReference>
<comment type="subcellular location">
    <subcellularLocation>
        <location evidence="2">Membrane</location>
        <topology evidence="2">Multi-pass membrane protein</topology>
    </subcellularLocation>
</comment>
<feature type="domain" description="Histidine kinase" evidence="12">
    <location>
        <begin position="223"/>
        <end position="436"/>
    </location>
</feature>
<evidence type="ECO:0000256" key="1">
    <source>
        <dbReference type="ARBA" id="ARBA00000085"/>
    </source>
</evidence>
<sequence length="451" mass="49212">MTSIRKVAFLWIFVLLLLVGLGGAAAAYLTAIDETDELLDQQLKQIARYVGDNPPPALSPPHDSDYDPEDDFLVQVWDASGTAMGTSDTGLTIPREPKKGFSTHEFGAEGWRTYTDISSLRIVQISQRIAVRKELAANAALRTAAPIAILLPLSWLVLGFLVDRMIRRLDRITHSVTKRNENDRVPISLAGVPIEIAPLVEAVNDLVARLYNAVDRQRRFLSDAAHELRTPLTALSLQAGNIRGAIGRKEIDERVGDVEAGIRRASNVVDQLLKLARLDSGSKSDPRREIRLAAIVRECIVVLAPIADSKNIRLVESLDEAARATATIGDIKTVISNILDNAVKYTTPGGRIDVKVADDNGCGLLTICDTGPGIPPHLIGRVFERFFRASGQEIEGAGLGLAICKSISDRNGMMIELRNRTDTRGLCCSLYFSRADVQETTVPGTTTFRSN</sequence>
<dbReference type="InterPro" id="IPR036097">
    <property type="entry name" value="HisK_dim/P_sf"/>
</dbReference>
<evidence type="ECO:0000259" key="12">
    <source>
        <dbReference type="PROSITE" id="PS50109"/>
    </source>
</evidence>
<dbReference type="InterPro" id="IPR036890">
    <property type="entry name" value="HATPase_C_sf"/>
</dbReference>
<dbReference type="InterPro" id="IPR003661">
    <property type="entry name" value="HisK_dim/P_dom"/>
</dbReference>
<comment type="caution">
    <text evidence="14">The sequence shown here is derived from an EMBL/GenBank/DDBJ whole genome shotgun (WGS) entry which is preliminary data.</text>
</comment>
<name>A0ABQ6D172_9HYPH</name>
<dbReference type="InterPro" id="IPR003660">
    <property type="entry name" value="HAMP_dom"/>
</dbReference>
<dbReference type="SUPFAM" id="SSF47384">
    <property type="entry name" value="Homodimeric domain of signal transducing histidine kinase"/>
    <property type="match status" value="1"/>
</dbReference>
<keyword evidence="8 11" id="KW-1133">Transmembrane helix</keyword>
<comment type="catalytic activity">
    <reaction evidence="1">
        <text>ATP + protein L-histidine = ADP + protein N-phospho-L-histidine.</text>
        <dbReference type="EC" id="2.7.13.3"/>
    </reaction>
</comment>
<dbReference type="InterPro" id="IPR004358">
    <property type="entry name" value="Sig_transdc_His_kin-like_C"/>
</dbReference>
<keyword evidence="7 14" id="KW-0418">Kinase</keyword>
<dbReference type="EC" id="2.7.13.3" evidence="3"/>
<evidence type="ECO:0000313" key="14">
    <source>
        <dbReference type="EMBL" id="GLS24261.1"/>
    </source>
</evidence>
<evidence type="ECO:0000259" key="13">
    <source>
        <dbReference type="PROSITE" id="PS50885"/>
    </source>
</evidence>
<feature type="transmembrane region" description="Helical" evidence="11">
    <location>
        <begin position="143"/>
        <end position="162"/>
    </location>
</feature>
<dbReference type="EMBL" id="BSPC01000097">
    <property type="protein sequence ID" value="GLS24261.1"/>
    <property type="molecule type" value="Genomic_DNA"/>
</dbReference>
<evidence type="ECO:0000256" key="5">
    <source>
        <dbReference type="ARBA" id="ARBA00022679"/>
    </source>
</evidence>
<keyword evidence="15" id="KW-1185">Reference proteome</keyword>
<dbReference type="InterPro" id="IPR003594">
    <property type="entry name" value="HATPase_dom"/>
</dbReference>
<evidence type="ECO:0000256" key="6">
    <source>
        <dbReference type="ARBA" id="ARBA00022692"/>
    </source>
</evidence>
<dbReference type="PANTHER" id="PTHR45436">
    <property type="entry name" value="SENSOR HISTIDINE KINASE YKOH"/>
    <property type="match status" value="1"/>
</dbReference>
<dbReference type="Gene3D" id="1.10.287.130">
    <property type="match status" value="1"/>
</dbReference>
<evidence type="ECO:0000256" key="2">
    <source>
        <dbReference type="ARBA" id="ARBA00004141"/>
    </source>
</evidence>
<protein>
    <recommendedName>
        <fullName evidence="3">histidine kinase</fullName>
        <ecNumber evidence="3">2.7.13.3</ecNumber>
    </recommendedName>
</protein>
<evidence type="ECO:0000256" key="11">
    <source>
        <dbReference type="SAM" id="Phobius"/>
    </source>
</evidence>
<dbReference type="Pfam" id="PF02518">
    <property type="entry name" value="HATPase_c"/>
    <property type="match status" value="1"/>
</dbReference>
<dbReference type="RefSeq" id="WP_284317180.1">
    <property type="nucleotide sequence ID" value="NZ_BSPC01000097.1"/>
</dbReference>
<accession>A0ABQ6D172</accession>
<organism evidence="14 15">
    <name type="scientific">Labrys miyagiensis</name>
    <dbReference type="NCBI Taxonomy" id="346912"/>
    <lineage>
        <taxon>Bacteria</taxon>
        <taxon>Pseudomonadati</taxon>
        <taxon>Pseudomonadota</taxon>
        <taxon>Alphaproteobacteria</taxon>
        <taxon>Hyphomicrobiales</taxon>
        <taxon>Xanthobacteraceae</taxon>
        <taxon>Labrys</taxon>
    </lineage>
</organism>
<keyword evidence="9" id="KW-0902">Two-component regulatory system</keyword>
<evidence type="ECO:0000256" key="10">
    <source>
        <dbReference type="ARBA" id="ARBA00023136"/>
    </source>
</evidence>
<keyword evidence="10 11" id="KW-0472">Membrane</keyword>
<dbReference type="Pfam" id="PF00512">
    <property type="entry name" value="HisKA"/>
    <property type="match status" value="1"/>
</dbReference>
<dbReference type="PANTHER" id="PTHR45436:SF15">
    <property type="entry name" value="SENSOR HISTIDINE KINASE CUSS"/>
    <property type="match status" value="1"/>
</dbReference>
<dbReference type="SUPFAM" id="SSF55874">
    <property type="entry name" value="ATPase domain of HSP90 chaperone/DNA topoisomerase II/histidine kinase"/>
    <property type="match status" value="1"/>
</dbReference>
<evidence type="ECO:0000256" key="4">
    <source>
        <dbReference type="ARBA" id="ARBA00022553"/>
    </source>
</evidence>
<keyword evidence="6 11" id="KW-0812">Transmembrane</keyword>
<dbReference type="CDD" id="cd00082">
    <property type="entry name" value="HisKA"/>
    <property type="match status" value="1"/>
</dbReference>
<dbReference type="Gene3D" id="3.30.565.10">
    <property type="entry name" value="Histidine kinase-like ATPase, C-terminal domain"/>
    <property type="match status" value="1"/>
</dbReference>
<evidence type="ECO:0000256" key="3">
    <source>
        <dbReference type="ARBA" id="ARBA00012438"/>
    </source>
</evidence>
<dbReference type="GO" id="GO:0016301">
    <property type="term" value="F:kinase activity"/>
    <property type="evidence" value="ECO:0007669"/>
    <property type="project" value="UniProtKB-KW"/>
</dbReference>
<dbReference type="PROSITE" id="PS50109">
    <property type="entry name" value="HIS_KIN"/>
    <property type="match status" value="1"/>
</dbReference>